<dbReference type="SMART" id="SM00906">
    <property type="entry name" value="Fungal_trans"/>
    <property type="match status" value="1"/>
</dbReference>
<accession>A0A8H7N1M1</accession>
<reference evidence="10" key="1">
    <citation type="submission" date="2020-10" db="EMBL/GenBank/DDBJ databases">
        <title>High-Quality Genome Resource of Clonostachys rosea strain S41 by Oxford Nanopore Long-Read Sequencing.</title>
        <authorList>
            <person name="Wang H."/>
        </authorList>
    </citation>
    <scope>NUCLEOTIDE SEQUENCE</scope>
    <source>
        <strain evidence="10">S41</strain>
    </source>
</reference>
<evidence type="ECO:0000313" key="10">
    <source>
        <dbReference type="EMBL" id="KAF9744795.1"/>
    </source>
</evidence>
<protein>
    <recommendedName>
        <fullName evidence="9">Zn(2)-C6 fungal-type domain-containing protein</fullName>
    </recommendedName>
</protein>
<evidence type="ECO:0000313" key="11">
    <source>
        <dbReference type="Proteomes" id="UP000616885"/>
    </source>
</evidence>
<dbReference type="GO" id="GO:0008270">
    <property type="term" value="F:zinc ion binding"/>
    <property type="evidence" value="ECO:0007669"/>
    <property type="project" value="InterPro"/>
</dbReference>
<dbReference type="PANTHER" id="PTHR47424:SF3">
    <property type="entry name" value="REGULATORY PROTEIN GAL4"/>
    <property type="match status" value="1"/>
</dbReference>
<keyword evidence="5" id="KW-0539">Nucleus</keyword>
<dbReference type="InterPro" id="IPR036864">
    <property type="entry name" value="Zn2-C6_fun-type_DNA-bd_sf"/>
</dbReference>
<gene>
    <name evidence="10" type="ORF">IM811_005576</name>
</gene>
<dbReference type="InterPro" id="IPR007219">
    <property type="entry name" value="XnlR_reg_dom"/>
</dbReference>
<dbReference type="CDD" id="cd12148">
    <property type="entry name" value="fungal_TF_MHR"/>
    <property type="match status" value="1"/>
</dbReference>
<keyword evidence="6" id="KW-0175">Coiled coil</keyword>
<keyword evidence="8" id="KW-1133">Transmembrane helix</keyword>
<keyword evidence="4" id="KW-0804">Transcription</keyword>
<evidence type="ECO:0000256" key="4">
    <source>
        <dbReference type="ARBA" id="ARBA00023163"/>
    </source>
</evidence>
<dbReference type="Pfam" id="PF00172">
    <property type="entry name" value="Zn_clus"/>
    <property type="match status" value="1"/>
</dbReference>
<sequence>MSAEGALSNQSSPAETPRPAQSKRRRIGVACISCRNRKSRCSGQRPKCSTCSELDLVCEYVSSSQPAKTVMVGKEHIQSIEDQLKNFQALEHRLKSLEAQLERQQQQQGTEYIPQQTSEQTDIAPLANRNLNDVLDGPEHIDAHSTDPQLTSPSDAPTASLAESKDPTDGMGHFLFADEETRASFGPSSSIAFTSDLSHTLWSLSQNRGSFVPSQGNLTFSEFHIARVSRHSSPAPEPERAVPSIYYLPADRVVTALIDNYFSDTGLLFPYLHEESFRNTYAQLKSNAVAISRTWLGLLNMVLAIATHTSTSPISDAEIRSEKAGQFYRRANSLCNDHVMNGASLEIVQYLLLVSQYRQGTKSSAQTWATHGLAVKVALQLGLHSSEALKKFPPLEREIRKRTWFGCIVLDRSLSMTLGRPASIPESYSRLELPSYYDGIEPWPRQPWQLQRCRHSTDFFCATIRLYAIIGDTIDLLYGSNLGCGDELTDYELVIRTLKLRRRINEWYKQLPPHMPIIKAEEHRGHLGSDQLLDRLRTILALRYHNLRILIHRAVLVRLLKIINNSQTGSMPTLGTSELQDVVGSTVENCIDSSSEIINILHAAEQGNGERRVMLGAWWFTLYYAFDAALVLFTILLLLRRTAYVALPTRCTPESVKELFTKCIEALGLLDKGNTTVKRCLQCLQKLTEVIKWTESNYPHEPVMANVELNDNSHIGTLSDPFRAFSPLGSFDGFLHQDLSLFNFDFMTNDRMGFPDDLGQSRSL</sequence>
<keyword evidence="1" id="KW-0479">Metal-binding</keyword>
<dbReference type="Proteomes" id="UP000616885">
    <property type="component" value="Unassembled WGS sequence"/>
</dbReference>
<name>A0A8H7N1M1_BIOOC</name>
<evidence type="ECO:0000256" key="2">
    <source>
        <dbReference type="ARBA" id="ARBA00023015"/>
    </source>
</evidence>
<dbReference type="GO" id="GO:0005634">
    <property type="term" value="C:nucleus"/>
    <property type="evidence" value="ECO:0007669"/>
    <property type="project" value="TreeGrafter"/>
</dbReference>
<dbReference type="SMART" id="SM00066">
    <property type="entry name" value="GAL4"/>
    <property type="match status" value="1"/>
</dbReference>
<feature type="compositionally biased region" description="Polar residues" evidence="7">
    <location>
        <begin position="146"/>
        <end position="157"/>
    </location>
</feature>
<feature type="transmembrane region" description="Helical" evidence="8">
    <location>
        <begin position="617"/>
        <end position="639"/>
    </location>
</feature>
<dbReference type="InterPro" id="IPR051127">
    <property type="entry name" value="Fungal_SecMet_Regulators"/>
</dbReference>
<dbReference type="EMBL" id="JADCTT010000014">
    <property type="protein sequence ID" value="KAF9744795.1"/>
    <property type="molecule type" value="Genomic_DNA"/>
</dbReference>
<dbReference type="SUPFAM" id="SSF57701">
    <property type="entry name" value="Zn2/Cys6 DNA-binding domain"/>
    <property type="match status" value="1"/>
</dbReference>
<feature type="domain" description="Zn(2)-C6 fungal-type" evidence="9">
    <location>
        <begin position="30"/>
        <end position="60"/>
    </location>
</feature>
<dbReference type="InterPro" id="IPR001138">
    <property type="entry name" value="Zn2Cys6_DnaBD"/>
</dbReference>
<feature type="coiled-coil region" evidence="6">
    <location>
        <begin position="80"/>
        <end position="107"/>
    </location>
</feature>
<dbReference type="GO" id="GO:0000978">
    <property type="term" value="F:RNA polymerase II cis-regulatory region sequence-specific DNA binding"/>
    <property type="evidence" value="ECO:0007669"/>
    <property type="project" value="TreeGrafter"/>
</dbReference>
<evidence type="ECO:0000256" key="7">
    <source>
        <dbReference type="SAM" id="MobiDB-lite"/>
    </source>
</evidence>
<evidence type="ECO:0000256" key="3">
    <source>
        <dbReference type="ARBA" id="ARBA00023125"/>
    </source>
</evidence>
<comment type="caution">
    <text evidence="10">The sequence shown here is derived from an EMBL/GenBank/DDBJ whole genome shotgun (WGS) entry which is preliminary data.</text>
</comment>
<evidence type="ECO:0000256" key="5">
    <source>
        <dbReference type="ARBA" id="ARBA00023242"/>
    </source>
</evidence>
<evidence type="ECO:0000256" key="8">
    <source>
        <dbReference type="SAM" id="Phobius"/>
    </source>
</evidence>
<dbReference type="PROSITE" id="PS50048">
    <property type="entry name" value="ZN2_CY6_FUNGAL_2"/>
    <property type="match status" value="1"/>
</dbReference>
<evidence type="ECO:0000256" key="1">
    <source>
        <dbReference type="ARBA" id="ARBA00022723"/>
    </source>
</evidence>
<evidence type="ECO:0000259" key="9">
    <source>
        <dbReference type="PROSITE" id="PS50048"/>
    </source>
</evidence>
<keyword evidence="2" id="KW-0805">Transcription regulation</keyword>
<dbReference type="PROSITE" id="PS00463">
    <property type="entry name" value="ZN2_CY6_FUNGAL_1"/>
    <property type="match status" value="1"/>
</dbReference>
<feature type="region of interest" description="Disordered" evidence="7">
    <location>
        <begin position="1"/>
        <end position="25"/>
    </location>
</feature>
<evidence type="ECO:0000256" key="6">
    <source>
        <dbReference type="SAM" id="Coils"/>
    </source>
</evidence>
<dbReference type="AlphaFoldDB" id="A0A8H7N1M1"/>
<dbReference type="PANTHER" id="PTHR47424">
    <property type="entry name" value="REGULATORY PROTEIN GAL4"/>
    <property type="match status" value="1"/>
</dbReference>
<dbReference type="GO" id="GO:0000981">
    <property type="term" value="F:DNA-binding transcription factor activity, RNA polymerase II-specific"/>
    <property type="evidence" value="ECO:0007669"/>
    <property type="project" value="InterPro"/>
</dbReference>
<dbReference type="Gene3D" id="4.10.240.10">
    <property type="entry name" value="Zn(2)-C6 fungal-type DNA-binding domain"/>
    <property type="match status" value="1"/>
</dbReference>
<dbReference type="GO" id="GO:0000435">
    <property type="term" value="P:positive regulation of transcription from RNA polymerase II promoter by galactose"/>
    <property type="evidence" value="ECO:0007669"/>
    <property type="project" value="TreeGrafter"/>
</dbReference>
<keyword evidence="8" id="KW-0472">Membrane</keyword>
<dbReference type="Pfam" id="PF04082">
    <property type="entry name" value="Fungal_trans"/>
    <property type="match status" value="1"/>
</dbReference>
<dbReference type="GO" id="GO:0006351">
    <property type="term" value="P:DNA-templated transcription"/>
    <property type="evidence" value="ECO:0007669"/>
    <property type="project" value="InterPro"/>
</dbReference>
<organism evidence="10 11">
    <name type="scientific">Bionectria ochroleuca</name>
    <name type="common">Gliocladium roseum</name>
    <dbReference type="NCBI Taxonomy" id="29856"/>
    <lineage>
        <taxon>Eukaryota</taxon>
        <taxon>Fungi</taxon>
        <taxon>Dikarya</taxon>
        <taxon>Ascomycota</taxon>
        <taxon>Pezizomycotina</taxon>
        <taxon>Sordariomycetes</taxon>
        <taxon>Hypocreomycetidae</taxon>
        <taxon>Hypocreales</taxon>
        <taxon>Bionectriaceae</taxon>
        <taxon>Clonostachys</taxon>
    </lineage>
</organism>
<feature type="region of interest" description="Disordered" evidence="7">
    <location>
        <begin position="131"/>
        <end position="173"/>
    </location>
</feature>
<dbReference type="CDD" id="cd00067">
    <property type="entry name" value="GAL4"/>
    <property type="match status" value="1"/>
</dbReference>
<keyword evidence="3" id="KW-0238">DNA-binding</keyword>
<proteinExistence type="predicted"/>
<keyword evidence="8" id="KW-0812">Transmembrane</keyword>